<protein>
    <submittedName>
        <fullName evidence="1">Uncharacterized protein</fullName>
    </submittedName>
</protein>
<dbReference type="Proteomes" id="UP001055811">
    <property type="component" value="Linkage Group LG01"/>
</dbReference>
<dbReference type="EMBL" id="CM042009">
    <property type="protein sequence ID" value="KAI3789350.1"/>
    <property type="molecule type" value="Genomic_DNA"/>
</dbReference>
<comment type="caution">
    <text evidence="1">The sequence shown here is derived from an EMBL/GenBank/DDBJ whole genome shotgun (WGS) entry which is preliminary data.</text>
</comment>
<organism evidence="1 2">
    <name type="scientific">Cichorium intybus</name>
    <name type="common">Chicory</name>
    <dbReference type="NCBI Taxonomy" id="13427"/>
    <lineage>
        <taxon>Eukaryota</taxon>
        <taxon>Viridiplantae</taxon>
        <taxon>Streptophyta</taxon>
        <taxon>Embryophyta</taxon>
        <taxon>Tracheophyta</taxon>
        <taxon>Spermatophyta</taxon>
        <taxon>Magnoliopsida</taxon>
        <taxon>eudicotyledons</taxon>
        <taxon>Gunneridae</taxon>
        <taxon>Pentapetalae</taxon>
        <taxon>asterids</taxon>
        <taxon>campanulids</taxon>
        <taxon>Asterales</taxon>
        <taxon>Asteraceae</taxon>
        <taxon>Cichorioideae</taxon>
        <taxon>Cichorieae</taxon>
        <taxon>Cichoriinae</taxon>
        <taxon>Cichorium</taxon>
    </lineage>
</organism>
<evidence type="ECO:0000313" key="2">
    <source>
        <dbReference type="Proteomes" id="UP001055811"/>
    </source>
</evidence>
<keyword evidence="2" id="KW-1185">Reference proteome</keyword>
<sequence length="320" mass="36848">MLTDSELLERLHHVLRTSDLDTATAATVRRKIEQDLGIDLSDRKPYIRQQIDLYLQSHYTNDNTEGDVEESENAKVEESGNGGTASEEGDGHQEEEESDAEKTKIDSKHDNSTPNVKKRGRGFSKPCALSPQLQKFIGEPEMARTEVVKKIWAYIKEKDLQNPTDKRKIICDEMLHDIFRVKSINMFKMNKALSKHIWPIEEEEEVSVKPPVKKKQDKRVKEDEPEQKGKQQKTKGSGFATPLPISEALVQFFGTGEIELSRSQVVKRIWEYIKQNDLQDPSDKRRILCDDKLRELFKVDTFVGFTVPKLLSPHFIKQQK</sequence>
<accession>A0ACB9H2E7</accession>
<evidence type="ECO:0000313" key="1">
    <source>
        <dbReference type="EMBL" id="KAI3789350.1"/>
    </source>
</evidence>
<reference evidence="1 2" key="2">
    <citation type="journal article" date="2022" name="Mol. Ecol. Resour.">
        <title>The genomes of chicory, endive, great burdock and yacon provide insights into Asteraceae paleo-polyploidization history and plant inulin production.</title>
        <authorList>
            <person name="Fan W."/>
            <person name="Wang S."/>
            <person name="Wang H."/>
            <person name="Wang A."/>
            <person name="Jiang F."/>
            <person name="Liu H."/>
            <person name="Zhao H."/>
            <person name="Xu D."/>
            <person name="Zhang Y."/>
        </authorList>
    </citation>
    <scope>NUCLEOTIDE SEQUENCE [LARGE SCALE GENOMIC DNA]</scope>
    <source>
        <strain evidence="2">cv. Punajuju</strain>
        <tissue evidence="1">Leaves</tissue>
    </source>
</reference>
<proteinExistence type="predicted"/>
<reference evidence="2" key="1">
    <citation type="journal article" date="2022" name="Mol. Ecol. Resour.">
        <title>The genomes of chicory, endive, great burdock and yacon provide insights into Asteraceae palaeo-polyploidization history and plant inulin production.</title>
        <authorList>
            <person name="Fan W."/>
            <person name="Wang S."/>
            <person name="Wang H."/>
            <person name="Wang A."/>
            <person name="Jiang F."/>
            <person name="Liu H."/>
            <person name="Zhao H."/>
            <person name="Xu D."/>
            <person name="Zhang Y."/>
        </authorList>
    </citation>
    <scope>NUCLEOTIDE SEQUENCE [LARGE SCALE GENOMIC DNA]</scope>
    <source>
        <strain evidence="2">cv. Punajuju</strain>
    </source>
</reference>
<name>A0ACB9H2E7_CICIN</name>
<gene>
    <name evidence="1" type="ORF">L2E82_02143</name>
</gene>